<name>A0ABV0T6F3_9TELE</name>
<keyword evidence="2" id="KW-1185">Reference proteome</keyword>
<evidence type="ECO:0000313" key="1">
    <source>
        <dbReference type="EMBL" id="MEQ2228438.1"/>
    </source>
</evidence>
<proteinExistence type="predicted"/>
<gene>
    <name evidence="1" type="ORF">ILYODFUR_008781</name>
</gene>
<sequence length="110" mass="12398">MLQTANVWSFSTEYVEIISGFNCEVAYHKSTSCHQNLTAQCAVDAGEEQDTHKAFQTHFSASRLTVKPKMIHIPAEILRFKIIFNFINTFLLTGSNINALQPPSWSPCFS</sequence>
<reference evidence="1 2" key="1">
    <citation type="submission" date="2021-06" db="EMBL/GenBank/DDBJ databases">
        <authorList>
            <person name="Palmer J.M."/>
        </authorList>
    </citation>
    <scope>NUCLEOTIDE SEQUENCE [LARGE SCALE GENOMIC DNA]</scope>
    <source>
        <strain evidence="2">if_2019</strain>
        <tissue evidence="1">Muscle</tissue>
    </source>
</reference>
<accession>A0ABV0T6F3</accession>
<evidence type="ECO:0000313" key="2">
    <source>
        <dbReference type="Proteomes" id="UP001482620"/>
    </source>
</evidence>
<dbReference type="Proteomes" id="UP001482620">
    <property type="component" value="Unassembled WGS sequence"/>
</dbReference>
<protein>
    <submittedName>
        <fullName evidence="1">Uncharacterized protein</fullName>
    </submittedName>
</protein>
<comment type="caution">
    <text evidence="1">The sequence shown here is derived from an EMBL/GenBank/DDBJ whole genome shotgun (WGS) entry which is preliminary data.</text>
</comment>
<organism evidence="1 2">
    <name type="scientific">Ilyodon furcidens</name>
    <name type="common">goldbreast splitfin</name>
    <dbReference type="NCBI Taxonomy" id="33524"/>
    <lineage>
        <taxon>Eukaryota</taxon>
        <taxon>Metazoa</taxon>
        <taxon>Chordata</taxon>
        <taxon>Craniata</taxon>
        <taxon>Vertebrata</taxon>
        <taxon>Euteleostomi</taxon>
        <taxon>Actinopterygii</taxon>
        <taxon>Neopterygii</taxon>
        <taxon>Teleostei</taxon>
        <taxon>Neoteleostei</taxon>
        <taxon>Acanthomorphata</taxon>
        <taxon>Ovalentaria</taxon>
        <taxon>Atherinomorphae</taxon>
        <taxon>Cyprinodontiformes</taxon>
        <taxon>Goodeidae</taxon>
        <taxon>Ilyodon</taxon>
    </lineage>
</organism>
<dbReference type="EMBL" id="JAHRIQ010023770">
    <property type="protein sequence ID" value="MEQ2228438.1"/>
    <property type="molecule type" value="Genomic_DNA"/>
</dbReference>